<sequence>MASMGASIASAAGRGVRVGTPRRARVRAFAAGPPTPQGLSSCGFLPRGTAARAPGRTAATAATTATRAWSSRRGALTVTCAKKKNGAKGKGVKGKNAPKVTGSSRLKKESRAEKAFRQPGATSSSGDGVWDSIQVGGADGGVDGGADVDLDMSFDEEETDDAVRSTPGVGSSSSSTTSADGLMRSITPDEQISTPKALMTPKQRIRFALKRVDSDGYWALISSGIVFGTFLLESYNMSSFGGWDVLYRDDISWYTGLISMKDLEDIQDAYNILFACEFALRAWAADFKLEFWKNPLTLVDFAASVPPVLSFFELVSARDPVLRFLRLLRVVRLLRLLDNRDPDSTLFGLVKSNSMGIQLAGIGFEFVCIFIITAGIIYDLEYTTNPNVNDLNDTLYWAILTLTGIGQPFEVVTAGGRVATVMAIGVALIVVPGQLAKLATVAGAQDIIEGFMPDESYESYDEDEFQSFDEGDGWTALPAVNASMSVVARTTSTSMTQLATDAAVGGAQLASSGEYSSFQKNPVNPVAVPAPVAVGGFVPQSGVAMRQKMWDGRECDTCGLQIHEQDARFCRRCGGKLGTAESAGMLYVKRSELPAEIAAKKAEAAVKRERREAQRAQGGFGTGRLGMDIAGMMMRQPSGSRSRKKKGKSSGGKRGRKA</sequence>
<dbReference type="Proteomes" id="UP000002009">
    <property type="component" value="Chromosome 1"/>
</dbReference>
<organism evidence="14 15">
    <name type="scientific">Micromonas commoda (strain RCC299 / NOUM17 / CCMP2709)</name>
    <name type="common">Picoplanktonic green alga</name>
    <dbReference type="NCBI Taxonomy" id="296587"/>
    <lineage>
        <taxon>Eukaryota</taxon>
        <taxon>Viridiplantae</taxon>
        <taxon>Chlorophyta</taxon>
        <taxon>Mamiellophyceae</taxon>
        <taxon>Mamiellales</taxon>
        <taxon>Mamiellaceae</taxon>
        <taxon>Micromonas</taxon>
    </lineage>
</organism>
<proteinExistence type="predicted"/>
<dbReference type="RefSeq" id="XP_002507394.1">
    <property type="nucleotide sequence ID" value="XM_002507348.1"/>
</dbReference>
<evidence type="ECO:0000256" key="11">
    <source>
        <dbReference type="SAM" id="MobiDB-lite"/>
    </source>
</evidence>
<keyword evidence="15" id="KW-1185">Reference proteome</keyword>
<dbReference type="GeneID" id="8250319"/>
<feature type="compositionally biased region" description="Basic and acidic residues" evidence="11">
    <location>
        <begin position="106"/>
        <end position="116"/>
    </location>
</feature>
<feature type="domain" description="Ion transport" evidence="13">
    <location>
        <begin position="262"/>
        <end position="408"/>
    </location>
</feature>
<evidence type="ECO:0000256" key="2">
    <source>
        <dbReference type="ARBA" id="ARBA00022448"/>
    </source>
</evidence>
<evidence type="ECO:0000256" key="10">
    <source>
        <dbReference type="ARBA" id="ARBA00023303"/>
    </source>
</evidence>
<keyword evidence="3" id="KW-0633">Potassium transport</keyword>
<feature type="region of interest" description="Disordered" evidence="11">
    <location>
        <begin position="610"/>
        <end position="658"/>
    </location>
</feature>
<accession>C1FEX7</accession>
<dbReference type="InParanoid" id="C1FEX7"/>
<keyword evidence="5" id="KW-0631">Potassium channel</keyword>
<feature type="compositionally biased region" description="Low complexity" evidence="11">
    <location>
        <begin position="1"/>
        <end position="13"/>
    </location>
</feature>
<feature type="region of interest" description="Disordered" evidence="11">
    <location>
        <begin position="157"/>
        <end position="185"/>
    </location>
</feature>
<evidence type="ECO:0000256" key="12">
    <source>
        <dbReference type="SAM" id="Phobius"/>
    </source>
</evidence>
<comment type="subcellular location">
    <subcellularLocation>
        <location evidence="1">Membrane</location>
        <topology evidence="1">Multi-pass membrane protein</topology>
    </subcellularLocation>
</comment>
<dbReference type="PANTHER" id="PTHR10027">
    <property type="entry name" value="CALCIUM-ACTIVATED POTASSIUM CHANNEL ALPHA CHAIN"/>
    <property type="match status" value="1"/>
</dbReference>
<dbReference type="Gene3D" id="1.10.287.70">
    <property type="match status" value="1"/>
</dbReference>
<dbReference type="eggNOG" id="ENOG502T0H5">
    <property type="taxonomic scope" value="Eukaryota"/>
</dbReference>
<dbReference type="PANTHER" id="PTHR10027:SF10">
    <property type="entry name" value="SLOWPOKE 2, ISOFORM D"/>
    <property type="match status" value="1"/>
</dbReference>
<protein>
    <submittedName>
        <fullName evidence="14">Voltage-gated ion channel superfamily</fullName>
    </submittedName>
</protein>
<keyword evidence="10" id="KW-0407">Ion channel</keyword>
<dbReference type="KEGG" id="mis:MICPUN_55605"/>
<evidence type="ECO:0000313" key="15">
    <source>
        <dbReference type="Proteomes" id="UP000002009"/>
    </source>
</evidence>
<feature type="region of interest" description="Disordered" evidence="11">
    <location>
        <begin position="1"/>
        <end position="20"/>
    </location>
</feature>
<evidence type="ECO:0000313" key="14">
    <source>
        <dbReference type="EMBL" id="ACO68652.1"/>
    </source>
</evidence>
<keyword evidence="4 12" id="KW-0812">Transmembrane</keyword>
<keyword evidence="2" id="KW-0813">Transport</keyword>
<dbReference type="Pfam" id="PF00520">
    <property type="entry name" value="Ion_trans"/>
    <property type="match status" value="1"/>
</dbReference>
<feature type="transmembrane region" description="Helical" evidence="12">
    <location>
        <begin position="359"/>
        <end position="378"/>
    </location>
</feature>
<dbReference type="InterPro" id="IPR005821">
    <property type="entry name" value="Ion_trans_dom"/>
</dbReference>
<evidence type="ECO:0000256" key="8">
    <source>
        <dbReference type="ARBA" id="ARBA00023065"/>
    </source>
</evidence>
<dbReference type="OrthoDB" id="498167at2759"/>
<feature type="compositionally biased region" description="Basic residues" evidence="11">
    <location>
        <begin position="641"/>
        <end position="658"/>
    </location>
</feature>
<evidence type="ECO:0000256" key="3">
    <source>
        <dbReference type="ARBA" id="ARBA00022538"/>
    </source>
</evidence>
<name>C1FEX7_MICCC</name>
<evidence type="ECO:0000256" key="1">
    <source>
        <dbReference type="ARBA" id="ARBA00004141"/>
    </source>
</evidence>
<keyword evidence="7 12" id="KW-1133">Transmembrane helix</keyword>
<keyword evidence="9 12" id="KW-0472">Membrane</keyword>
<dbReference type="SUPFAM" id="SSF81324">
    <property type="entry name" value="Voltage-gated potassium channels"/>
    <property type="match status" value="1"/>
</dbReference>
<dbReference type="AlphaFoldDB" id="C1FEX7"/>
<evidence type="ECO:0000256" key="7">
    <source>
        <dbReference type="ARBA" id="ARBA00022989"/>
    </source>
</evidence>
<evidence type="ECO:0000256" key="4">
    <source>
        <dbReference type="ARBA" id="ARBA00022692"/>
    </source>
</evidence>
<evidence type="ECO:0000256" key="9">
    <source>
        <dbReference type="ARBA" id="ARBA00023136"/>
    </source>
</evidence>
<evidence type="ECO:0000259" key="13">
    <source>
        <dbReference type="Pfam" id="PF00520"/>
    </source>
</evidence>
<dbReference type="GO" id="GO:0016020">
    <property type="term" value="C:membrane"/>
    <property type="evidence" value="ECO:0007669"/>
    <property type="project" value="UniProtKB-SubCell"/>
</dbReference>
<evidence type="ECO:0000256" key="6">
    <source>
        <dbReference type="ARBA" id="ARBA00022958"/>
    </source>
</evidence>
<gene>
    <name evidence="14" type="ORF">MICPUN_55605</name>
</gene>
<keyword evidence="8" id="KW-0406">Ion transport</keyword>
<dbReference type="InterPro" id="IPR047871">
    <property type="entry name" value="K_chnl_Slo-like"/>
</dbReference>
<reference evidence="14 15" key="1">
    <citation type="journal article" date="2009" name="Science">
        <title>Green evolution and dynamic adaptations revealed by genomes of the marine picoeukaryotes Micromonas.</title>
        <authorList>
            <person name="Worden A.Z."/>
            <person name="Lee J.H."/>
            <person name="Mock T."/>
            <person name="Rouze P."/>
            <person name="Simmons M.P."/>
            <person name="Aerts A.L."/>
            <person name="Allen A.E."/>
            <person name="Cuvelier M.L."/>
            <person name="Derelle E."/>
            <person name="Everett M.V."/>
            <person name="Foulon E."/>
            <person name="Grimwood J."/>
            <person name="Gundlach H."/>
            <person name="Henrissat B."/>
            <person name="Napoli C."/>
            <person name="McDonald S.M."/>
            <person name="Parker M.S."/>
            <person name="Rombauts S."/>
            <person name="Salamov A."/>
            <person name="Von Dassow P."/>
            <person name="Badger J.H."/>
            <person name="Coutinho P.M."/>
            <person name="Demir E."/>
            <person name="Dubchak I."/>
            <person name="Gentemann C."/>
            <person name="Eikrem W."/>
            <person name="Gready J.E."/>
            <person name="John U."/>
            <person name="Lanier W."/>
            <person name="Lindquist E.A."/>
            <person name="Lucas S."/>
            <person name="Mayer K.F."/>
            <person name="Moreau H."/>
            <person name="Not F."/>
            <person name="Otillar R."/>
            <person name="Panaud O."/>
            <person name="Pangilinan J."/>
            <person name="Paulsen I."/>
            <person name="Piegu B."/>
            <person name="Poliakov A."/>
            <person name="Robbens S."/>
            <person name="Schmutz J."/>
            <person name="Toulza E."/>
            <person name="Wyss T."/>
            <person name="Zelensky A."/>
            <person name="Zhou K."/>
            <person name="Armbrust E.V."/>
            <person name="Bhattacharya D."/>
            <person name="Goodenough U.W."/>
            <person name="Van de Peer Y."/>
            <person name="Grigoriev I.V."/>
        </authorList>
    </citation>
    <scope>NUCLEOTIDE SEQUENCE [LARGE SCALE GENOMIC DNA]</scope>
    <source>
        <strain evidence="15">RCC299 / NOUM17</strain>
    </source>
</reference>
<keyword evidence="6" id="KW-0630">Potassium</keyword>
<feature type="region of interest" description="Disordered" evidence="11">
    <location>
        <begin position="85"/>
        <end position="137"/>
    </location>
</feature>
<dbReference type="EMBL" id="CP001574">
    <property type="protein sequence ID" value="ACO68652.1"/>
    <property type="molecule type" value="Genomic_DNA"/>
</dbReference>
<evidence type="ECO:0000256" key="5">
    <source>
        <dbReference type="ARBA" id="ARBA00022826"/>
    </source>
</evidence>
<dbReference type="GO" id="GO:0005267">
    <property type="term" value="F:potassium channel activity"/>
    <property type="evidence" value="ECO:0007669"/>
    <property type="project" value="UniProtKB-KW"/>
</dbReference>